<evidence type="ECO:0000259" key="1">
    <source>
        <dbReference type="Pfam" id="PF06967"/>
    </source>
</evidence>
<proteinExistence type="predicted"/>
<keyword evidence="3" id="KW-1185">Reference proteome</keyword>
<organism evidence="2 3">
    <name type="scientific">Limnothrix redekei LRLZ20PSL1</name>
    <dbReference type="NCBI Taxonomy" id="3112953"/>
    <lineage>
        <taxon>Bacteria</taxon>
        <taxon>Bacillati</taxon>
        <taxon>Cyanobacteriota</taxon>
        <taxon>Cyanophyceae</taxon>
        <taxon>Pseudanabaenales</taxon>
        <taxon>Pseudanabaenaceae</taxon>
        <taxon>Limnothrix</taxon>
    </lineage>
</organism>
<dbReference type="Gene3D" id="1.10.3680.10">
    <property type="entry name" value="TerB-like"/>
    <property type="match status" value="1"/>
</dbReference>
<dbReference type="InterPro" id="IPR009717">
    <property type="entry name" value="Mo-dep_Nase_C"/>
</dbReference>
<feature type="domain" description="Mo-dependent nitrogenase C-terminal" evidence="1">
    <location>
        <begin position="134"/>
        <end position="216"/>
    </location>
</feature>
<evidence type="ECO:0000313" key="3">
    <source>
        <dbReference type="Proteomes" id="UP001604335"/>
    </source>
</evidence>
<dbReference type="SUPFAM" id="SSF158682">
    <property type="entry name" value="TerB-like"/>
    <property type="match status" value="1"/>
</dbReference>
<dbReference type="EMBL" id="JAZAQF010000012">
    <property type="protein sequence ID" value="MFG3816488.1"/>
    <property type="molecule type" value="Genomic_DNA"/>
</dbReference>
<dbReference type="RefSeq" id="WP_393010416.1">
    <property type="nucleotide sequence ID" value="NZ_JAZAQF010000012.1"/>
</dbReference>
<reference evidence="3" key="1">
    <citation type="journal article" date="2024" name="Algal Res.">
        <title>Biochemical, toxicological and genomic investigation of a high-biomass producing Limnothrix strain isolated from Italian shallow drinking water reservoir.</title>
        <authorList>
            <person name="Simonazzi M."/>
            <person name="Shishido T.K."/>
            <person name="Delbaje E."/>
            <person name="Wahlsten M."/>
            <person name="Fewer D.P."/>
            <person name="Sivonen K."/>
            <person name="Pezzolesi L."/>
            <person name="Pistocchi R."/>
        </authorList>
    </citation>
    <scope>NUCLEOTIDE SEQUENCE [LARGE SCALE GENOMIC DNA]</scope>
    <source>
        <strain evidence="3">LRLZ20PSL1</strain>
    </source>
</reference>
<dbReference type="Proteomes" id="UP001604335">
    <property type="component" value="Unassembled WGS sequence"/>
</dbReference>
<sequence>MTLVAEPSDRVRTLLWLRGLTTVAWADGHLDDEEREIITSLTHETLDPEAILEPLTPEELAAELGGDPHHADNFLRTAVMVAIADGIYSDSEDQLIRQFSAALGRNIPAFEALQQTLNCAEPIQPHPDPHRGDVLNPVRHWLDGLEIHNPKVAHFLCKMIPAQCPFERDVIVFGRKLAHIPPMCKLNPLYDQLMGLRFRALSYLADDCGEDITPYC</sequence>
<name>A0ABW7C6J3_9CYAN</name>
<protein>
    <submittedName>
        <fullName evidence="2">Mo-dependent nitrogenase C-terminal domain-containing protein</fullName>
    </submittedName>
</protein>
<gene>
    <name evidence="2" type="ORF">VPK24_02475</name>
</gene>
<dbReference type="InterPro" id="IPR029024">
    <property type="entry name" value="TerB-like"/>
</dbReference>
<evidence type="ECO:0000313" key="2">
    <source>
        <dbReference type="EMBL" id="MFG3816488.1"/>
    </source>
</evidence>
<comment type="caution">
    <text evidence="2">The sequence shown here is derived from an EMBL/GenBank/DDBJ whole genome shotgun (WGS) entry which is preliminary data.</text>
</comment>
<accession>A0ABW7C6J3</accession>
<dbReference type="CDD" id="cd07177">
    <property type="entry name" value="terB_like"/>
    <property type="match status" value="1"/>
</dbReference>
<dbReference type="Pfam" id="PF06967">
    <property type="entry name" value="Mo-nitro_C"/>
    <property type="match status" value="1"/>
</dbReference>